<keyword evidence="3" id="KW-1185">Reference proteome</keyword>
<dbReference type="Proteomes" id="UP001320702">
    <property type="component" value="Unassembled WGS sequence"/>
</dbReference>
<accession>A0ABT2K8A9</accession>
<feature type="signal peptide" evidence="1">
    <location>
        <begin position="1"/>
        <end position="22"/>
    </location>
</feature>
<keyword evidence="1" id="KW-0732">Signal</keyword>
<organism evidence="2 3">
    <name type="scientific">Paracoccus maritimus</name>
    <dbReference type="NCBI Taxonomy" id="2933292"/>
    <lineage>
        <taxon>Bacteria</taxon>
        <taxon>Pseudomonadati</taxon>
        <taxon>Pseudomonadota</taxon>
        <taxon>Alphaproteobacteria</taxon>
        <taxon>Rhodobacterales</taxon>
        <taxon>Paracoccaceae</taxon>
        <taxon>Paracoccus</taxon>
    </lineage>
</organism>
<feature type="chain" id="PRO_5045131330" evidence="1">
    <location>
        <begin position="23"/>
        <end position="137"/>
    </location>
</feature>
<protein>
    <submittedName>
        <fullName evidence="2">Uncharacterized protein</fullName>
    </submittedName>
</protein>
<reference evidence="2 3" key="1">
    <citation type="submission" date="2022-04" db="EMBL/GenBank/DDBJ databases">
        <title>Paracoccus sp. YLB-12 draft genome sequence.</title>
        <authorList>
            <person name="Yu L."/>
        </authorList>
    </citation>
    <scope>NUCLEOTIDE SEQUENCE [LARGE SCALE GENOMIC DNA]</scope>
    <source>
        <strain evidence="2 3">YLB-12</strain>
    </source>
</reference>
<dbReference type="EMBL" id="JANAVZ010000004">
    <property type="protein sequence ID" value="MCT4332777.1"/>
    <property type="molecule type" value="Genomic_DNA"/>
</dbReference>
<comment type="caution">
    <text evidence="2">The sequence shown here is derived from an EMBL/GenBank/DDBJ whole genome shotgun (WGS) entry which is preliminary data.</text>
</comment>
<evidence type="ECO:0000313" key="3">
    <source>
        <dbReference type="Proteomes" id="UP001320702"/>
    </source>
</evidence>
<dbReference type="RefSeq" id="WP_260276655.1">
    <property type="nucleotide sequence ID" value="NZ_JANAVZ010000004.1"/>
</dbReference>
<evidence type="ECO:0000256" key="1">
    <source>
        <dbReference type="SAM" id="SignalP"/>
    </source>
</evidence>
<gene>
    <name evidence="2" type="ORF">MU516_07835</name>
</gene>
<name>A0ABT2K8A9_9RHOB</name>
<proteinExistence type="predicted"/>
<evidence type="ECO:0000313" key="2">
    <source>
        <dbReference type="EMBL" id="MCT4332777.1"/>
    </source>
</evidence>
<sequence>MRSIFYFASLVICALLPRSALAYCSEPSFYSSKPAFSGAEPGAPSKYQKPDVPYCLSSYSYSGSHTCEDYELDQYFNEVNEYIDDLNDFYEEAVEFAEEARAYAEQAAEFANDVRRHADDVLDYAKCEADEVKRQHE</sequence>